<comment type="subcellular location">
    <subcellularLocation>
        <location evidence="1">Membrane</location>
        <topology evidence="1">Multi-pass membrane protein</topology>
    </subcellularLocation>
</comment>
<dbReference type="SUPFAM" id="SSF160240">
    <property type="entry name" value="Cation efflux protein cytoplasmic domain-like"/>
    <property type="match status" value="1"/>
</dbReference>
<dbReference type="Gene3D" id="3.30.70.1350">
    <property type="entry name" value="Cation efflux protein, cytoplasmic domain"/>
    <property type="match status" value="1"/>
</dbReference>
<sequence length="278" mass="30712">MTEGWLSILGNGLLFVLKLWVGLVTGSVALTADAWHTLTDSISSLLVVVSALFSRKPADNQHPFGHGRADLICSVMIGVMLAMIGLEFVVKAIGQLQSGISVSYGLFAIAVTIISIVVKEALAQFAFWAGRRTANPMLRADGWHHRSDALSSVVVLVGILLGGSFWWMDGVLGIIVAVMIFYAAYDILRHSVDRLIGEPPDKELLARLEGVINELRSDIQPHHYHLHRYGDHVELTFHVTMAPDLTLREAHDRVHVIEQTLRDRFNIEATIHMDPEGV</sequence>
<evidence type="ECO:0000256" key="3">
    <source>
        <dbReference type="ARBA" id="ARBA00022448"/>
    </source>
</evidence>
<dbReference type="InterPro" id="IPR002524">
    <property type="entry name" value="Cation_efflux"/>
</dbReference>
<comment type="similarity">
    <text evidence="2">Belongs to the cation diffusion facilitator (CDF) transporter (TC 2.A.4) family.</text>
</comment>
<dbReference type="InterPro" id="IPR027469">
    <property type="entry name" value="Cation_efflux_TMD_sf"/>
</dbReference>
<dbReference type="GO" id="GO:0016020">
    <property type="term" value="C:membrane"/>
    <property type="evidence" value="ECO:0007669"/>
    <property type="project" value="UniProtKB-SubCell"/>
</dbReference>
<reference evidence="10 11" key="1">
    <citation type="submission" date="2016-11" db="EMBL/GenBank/DDBJ databases">
        <authorList>
            <person name="Jaros S."/>
            <person name="Januszkiewicz K."/>
            <person name="Wedrychowicz H."/>
        </authorList>
    </citation>
    <scope>NUCLEOTIDE SEQUENCE [LARGE SCALE GENOMIC DNA]</scope>
    <source>
        <strain evidence="10 11">DSM 9705</strain>
    </source>
</reference>
<name>A0A1M5Y0Q1_9BACT</name>
<feature type="transmembrane region" description="Helical" evidence="7">
    <location>
        <begin position="12"/>
        <end position="32"/>
    </location>
</feature>
<protein>
    <submittedName>
        <fullName evidence="10">Cation diffusion facilitator family transporter</fullName>
    </submittedName>
</protein>
<evidence type="ECO:0000256" key="2">
    <source>
        <dbReference type="ARBA" id="ARBA00008114"/>
    </source>
</evidence>
<feature type="transmembrane region" description="Helical" evidence="7">
    <location>
        <begin position="38"/>
        <end position="55"/>
    </location>
</feature>
<dbReference type="Proteomes" id="UP000184139">
    <property type="component" value="Unassembled WGS sequence"/>
</dbReference>
<proteinExistence type="inferred from homology"/>
<gene>
    <name evidence="10" type="ORF">SAMN02745124_03528</name>
</gene>
<dbReference type="Pfam" id="PF01545">
    <property type="entry name" value="Cation_efflux"/>
    <property type="match status" value="1"/>
</dbReference>
<evidence type="ECO:0000259" key="9">
    <source>
        <dbReference type="Pfam" id="PF16916"/>
    </source>
</evidence>
<feature type="transmembrane region" description="Helical" evidence="7">
    <location>
        <begin position="67"/>
        <end position="90"/>
    </location>
</feature>
<feature type="domain" description="Cation efflux protein transmembrane" evidence="8">
    <location>
        <begin position="5"/>
        <end position="196"/>
    </location>
</feature>
<feature type="transmembrane region" description="Helical" evidence="7">
    <location>
        <begin position="149"/>
        <end position="166"/>
    </location>
</feature>
<keyword evidence="11" id="KW-1185">Reference proteome</keyword>
<accession>A0A1M5Y0Q1</accession>
<evidence type="ECO:0000313" key="11">
    <source>
        <dbReference type="Proteomes" id="UP000184139"/>
    </source>
</evidence>
<evidence type="ECO:0000259" key="8">
    <source>
        <dbReference type="Pfam" id="PF01545"/>
    </source>
</evidence>
<evidence type="ECO:0000313" key="10">
    <source>
        <dbReference type="EMBL" id="SHI05630.1"/>
    </source>
</evidence>
<evidence type="ECO:0000256" key="7">
    <source>
        <dbReference type="SAM" id="Phobius"/>
    </source>
</evidence>
<dbReference type="PANTHER" id="PTHR43840:SF15">
    <property type="entry name" value="MITOCHONDRIAL METAL TRANSPORTER 1-RELATED"/>
    <property type="match status" value="1"/>
</dbReference>
<evidence type="ECO:0000256" key="5">
    <source>
        <dbReference type="ARBA" id="ARBA00022989"/>
    </source>
</evidence>
<evidence type="ECO:0000256" key="4">
    <source>
        <dbReference type="ARBA" id="ARBA00022692"/>
    </source>
</evidence>
<evidence type="ECO:0000256" key="6">
    <source>
        <dbReference type="ARBA" id="ARBA00023136"/>
    </source>
</evidence>
<dbReference type="AlphaFoldDB" id="A0A1M5Y0Q1"/>
<keyword evidence="3" id="KW-0813">Transport</keyword>
<keyword evidence="6 7" id="KW-0472">Membrane</keyword>
<feature type="domain" description="Cation efflux protein cytoplasmic" evidence="9">
    <location>
        <begin position="200"/>
        <end position="276"/>
    </location>
</feature>
<dbReference type="InterPro" id="IPR058533">
    <property type="entry name" value="Cation_efflux_TM"/>
</dbReference>
<dbReference type="InterPro" id="IPR027470">
    <property type="entry name" value="Cation_efflux_CTD"/>
</dbReference>
<dbReference type="NCBIfam" id="TIGR01297">
    <property type="entry name" value="CDF"/>
    <property type="match status" value="1"/>
</dbReference>
<dbReference type="EMBL" id="FQXS01000026">
    <property type="protein sequence ID" value="SHI05630.1"/>
    <property type="molecule type" value="Genomic_DNA"/>
</dbReference>
<organism evidence="10 11">
    <name type="scientific">Desulfofustis glycolicus DSM 9705</name>
    <dbReference type="NCBI Taxonomy" id="1121409"/>
    <lineage>
        <taxon>Bacteria</taxon>
        <taxon>Pseudomonadati</taxon>
        <taxon>Thermodesulfobacteriota</taxon>
        <taxon>Desulfobulbia</taxon>
        <taxon>Desulfobulbales</taxon>
        <taxon>Desulfocapsaceae</taxon>
        <taxon>Desulfofustis</taxon>
    </lineage>
</organism>
<dbReference type="PANTHER" id="PTHR43840">
    <property type="entry name" value="MITOCHONDRIAL METAL TRANSPORTER 1-RELATED"/>
    <property type="match status" value="1"/>
</dbReference>
<dbReference type="FunFam" id="1.20.1510.10:FF:000006">
    <property type="entry name" value="Divalent cation efflux transporter"/>
    <property type="match status" value="1"/>
</dbReference>
<evidence type="ECO:0000256" key="1">
    <source>
        <dbReference type="ARBA" id="ARBA00004141"/>
    </source>
</evidence>
<dbReference type="GO" id="GO:0008324">
    <property type="term" value="F:monoatomic cation transmembrane transporter activity"/>
    <property type="evidence" value="ECO:0007669"/>
    <property type="project" value="InterPro"/>
</dbReference>
<feature type="transmembrane region" description="Helical" evidence="7">
    <location>
        <begin position="172"/>
        <end position="188"/>
    </location>
</feature>
<dbReference type="Gene3D" id="1.20.1510.10">
    <property type="entry name" value="Cation efflux protein transmembrane domain"/>
    <property type="match status" value="1"/>
</dbReference>
<feature type="transmembrane region" description="Helical" evidence="7">
    <location>
        <begin position="102"/>
        <end position="128"/>
    </location>
</feature>
<dbReference type="InterPro" id="IPR036837">
    <property type="entry name" value="Cation_efflux_CTD_sf"/>
</dbReference>
<dbReference type="InterPro" id="IPR050291">
    <property type="entry name" value="CDF_Transporter"/>
</dbReference>
<keyword evidence="4 7" id="KW-0812">Transmembrane</keyword>
<dbReference type="STRING" id="1121409.SAMN02745124_03528"/>
<keyword evidence="5 7" id="KW-1133">Transmembrane helix</keyword>
<dbReference type="SUPFAM" id="SSF161111">
    <property type="entry name" value="Cation efflux protein transmembrane domain-like"/>
    <property type="match status" value="1"/>
</dbReference>
<dbReference type="Pfam" id="PF16916">
    <property type="entry name" value="ZT_dimer"/>
    <property type="match status" value="1"/>
</dbReference>